<evidence type="ECO:0000256" key="7">
    <source>
        <dbReference type="SAM" id="Phobius"/>
    </source>
</evidence>
<dbReference type="GO" id="GO:0045271">
    <property type="term" value="C:respiratory chain complex I"/>
    <property type="evidence" value="ECO:0007669"/>
    <property type="project" value="InterPro"/>
</dbReference>
<evidence type="ECO:0000256" key="6">
    <source>
        <dbReference type="ARBA" id="ARBA00023136"/>
    </source>
</evidence>
<evidence type="ECO:0000313" key="9">
    <source>
        <dbReference type="Proteomes" id="UP000298138"/>
    </source>
</evidence>
<evidence type="ECO:0000256" key="3">
    <source>
        <dbReference type="ARBA" id="ARBA00022792"/>
    </source>
</evidence>
<gene>
    <name evidence="8" type="ORF">EX30DRAFT_332548</name>
</gene>
<evidence type="ECO:0000256" key="5">
    <source>
        <dbReference type="ARBA" id="ARBA00023128"/>
    </source>
</evidence>
<feature type="transmembrane region" description="Helical" evidence="7">
    <location>
        <begin position="47"/>
        <end position="67"/>
    </location>
</feature>
<dbReference type="STRING" id="341454.A0A4S2MUH3"/>
<name>A0A4S2MUH3_9PEZI</name>
<evidence type="ECO:0000256" key="2">
    <source>
        <dbReference type="ARBA" id="ARBA00022692"/>
    </source>
</evidence>
<evidence type="ECO:0000313" key="8">
    <source>
        <dbReference type="EMBL" id="TGZ80239.1"/>
    </source>
</evidence>
<dbReference type="GO" id="GO:0005743">
    <property type="term" value="C:mitochondrial inner membrane"/>
    <property type="evidence" value="ECO:0007669"/>
    <property type="project" value="UniProtKB-SubCell"/>
</dbReference>
<organism evidence="8 9">
    <name type="scientific">Ascodesmis nigricans</name>
    <dbReference type="NCBI Taxonomy" id="341454"/>
    <lineage>
        <taxon>Eukaryota</taxon>
        <taxon>Fungi</taxon>
        <taxon>Dikarya</taxon>
        <taxon>Ascomycota</taxon>
        <taxon>Pezizomycotina</taxon>
        <taxon>Pezizomycetes</taxon>
        <taxon>Pezizales</taxon>
        <taxon>Ascodesmidaceae</taxon>
        <taxon>Ascodesmis</taxon>
    </lineage>
</organism>
<reference evidence="8 9" key="1">
    <citation type="submission" date="2019-04" db="EMBL/GenBank/DDBJ databases">
        <title>Comparative genomics and transcriptomics to analyze fruiting body development in filamentous ascomycetes.</title>
        <authorList>
            <consortium name="DOE Joint Genome Institute"/>
            <person name="Lutkenhaus R."/>
            <person name="Traeger S."/>
            <person name="Breuer J."/>
            <person name="Kuo A."/>
            <person name="Lipzen A."/>
            <person name="Pangilinan J."/>
            <person name="Dilworth D."/>
            <person name="Sandor L."/>
            <person name="Poggeler S."/>
            <person name="Barry K."/>
            <person name="Grigoriev I.V."/>
            <person name="Nowrousian M."/>
        </authorList>
    </citation>
    <scope>NUCLEOTIDE SEQUENCE [LARGE SCALE GENOMIC DNA]</scope>
    <source>
        <strain evidence="8 9">CBS 389.68</strain>
    </source>
</reference>
<keyword evidence="4 7" id="KW-1133">Transmembrane helix</keyword>
<accession>A0A4S2MUH3</accession>
<evidence type="ECO:0000256" key="1">
    <source>
        <dbReference type="ARBA" id="ARBA00004448"/>
    </source>
</evidence>
<keyword evidence="8" id="KW-0830">Ubiquinone</keyword>
<protein>
    <submittedName>
        <fullName evidence="8">NADH-ubiquinone oxidoreductase 213 kDa subunit</fullName>
    </submittedName>
</protein>
<dbReference type="InParanoid" id="A0A4S2MUH3"/>
<keyword evidence="5" id="KW-0496">Mitochondrion</keyword>
<keyword evidence="9" id="KW-1185">Reference proteome</keyword>
<dbReference type="AlphaFoldDB" id="A0A4S2MUH3"/>
<dbReference type="OrthoDB" id="1913277at2759"/>
<keyword evidence="6 7" id="KW-0472">Membrane</keyword>
<feature type="transmembrane region" description="Helical" evidence="7">
    <location>
        <begin position="104"/>
        <end position="122"/>
    </location>
</feature>
<sequence length="188" mass="19902">MSDTRFQRRDAIAASTKGAMITGGIGLTLSAVQNSLAKQNVGVTGVITRTGMTIVYFTAMGGAFSFVKTAAANIREKDDFLNPTIGGLFAGAIIGTKFRSIPAVVGYSLGCGILMGVFDFCGGSLRGGYARQSVENDSYGKKMALRALQQRPVEDTLEAIGEGRGVYGPGYADRRQEWVANKLAAEQQ</sequence>
<dbReference type="PANTHER" id="PTHR21382:SF1">
    <property type="entry name" value="NADH DEHYDROGENASE [UBIQUINONE] 1 ALPHA SUBCOMPLEX SUBUNIT 11"/>
    <property type="match status" value="1"/>
</dbReference>
<dbReference type="InterPro" id="IPR039205">
    <property type="entry name" value="NDUFA11"/>
</dbReference>
<dbReference type="EMBL" id="ML220126">
    <property type="protein sequence ID" value="TGZ80239.1"/>
    <property type="molecule type" value="Genomic_DNA"/>
</dbReference>
<feature type="transmembrane region" description="Helical" evidence="7">
    <location>
        <begin position="79"/>
        <end position="98"/>
    </location>
</feature>
<keyword evidence="2 7" id="KW-0812">Transmembrane</keyword>
<keyword evidence="3" id="KW-0999">Mitochondrion inner membrane</keyword>
<dbReference type="GO" id="GO:0006120">
    <property type="term" value="P:mitochondrial electron transport, NADH to ubiquinone"/>
    <property type="evidence" value="ECO:0007669"/>
    <property type="project" value="InterPro"/>
</dbReference>
<dbReference type="Proteomes" id="UP000298138">
    <property type="component" value="Unassembled WGS sequence"/>
</dbReference>
<proteinExistence type="predicted"/>
<evidence type="ECO:0000256" key="4">
    <source>
        <dbReference type="ARBA" id="ARBA00022989"/>
    </source>
</evidence>
<comment type="subcellular location">
    <subcellularLocation>
        <location evidence="1">Mitochondrion inner membrane</location>
        <topology evidence="1">Multi-pass membrane protein</topology>
    </subcellularLocation>
</comment>
<dbReference type="PANTHER" id="PTHR21382">
    <property type="entry name" value="NADH-UBIQUINONE OXIDOREDUCTASE SUBUNIT"/>
    <property type="match status" value="1"/>
</dbReference>